<evidence type="ECO:0000256" key="7">
    <source>
        <dbReference type="SAM" id="Phobius"/>
    </source>
</evidence>
<evidence type="ECO:0000256" key="6">
    <source>
        <dbReference type="ARBA" id="ARBA00023136"/>
    </source>
</evidence>
<comment type="similarity">
    <text evidence="2">Belongs to the peptidase S54 family.</text>
</comment>
<feature type="transmembrane region" description="Helical" evidence="7">
    <location>
        <begin position="88"/>
        <end position="108"/>
    </location>
</feature>
<gene>
    <name evidence="9" type="ORF">UFOPK2766_01173</name>
    <name evidence="10" type="ORF">UFOPK3519_00493</name>
</gene>
<dbReference type="GO" id="GO:0016020">
    <property type="term" value="C:membrane"/>
    <property type="evidence" value="ECO:0007669"/>
    <property type="project" value="UniProtKB-SubCell"/>
</dbReference>
<dbReference type="EMBL" id="CAEZYU010000049">
    <property type="protein sequence ID" value="CAB4743133.1"/>
    <property type="molecule type" value="Genomic_DNA"/>
</dbReference>
<evidence type="ECO:0000256" key="4">
    <source>
        <dbReference type="ARBA" id="ARBA00022801"/>
    </source>
</evidence>
<evidence type="ECO:0000256" key="5">
    <source>
        <dbReference type="ARBA" id="ARBA00022989"/>
    </source>
</evidence>
<dbReference type="InterPro" id="IPR035952">
    <property type="entry name" value="Rhomboid-like_sf"/>
</dbReference>
<dbReference type="SUPFAM" id="SSF144091">
    <property type="entry name" value="Rhomboid-like"/>
    <property type="match status" value="1"/>
</dbReference>
<evidence type="ECO:0000256" key="3">
    <source>
        <dbReference type="ARBA" id="ARBA00022692"/>
    </source>
</evidence>
<reference evidence="10" key="1">
    <citation type="submission" date="2020-05" db="EMBL/GenBank/DDBJ databases">
        <authorList>
            <person name="Chiriac C."/>
            <person name="Salcher M."/>
            <person name="Ghai R."/>
            <person name="Kavagutti S V."/>
        </authorList>
    </citation>
    <scope>NUCLEOTIDE SEQUENCE</scope>
</reference>
<evidence type="ECO:0000256" key="1">
    <source>
        <dbReference type="ARBA" id="ARBA00004141"/>
    </source>
</evidence>
<feature type="transmembrane region" description="Helical" evidence="7">
    <location>
        <begin position="144"/>
        <end position="161"/>
    </location>
</feature>
<evidence type="ECO:0000313" key="10">
    <source>
        <dbReference type="EMBL" id="CAB4894479.1"/>
    </source>
</evidence>
<feature type="transmembrane region" description="Helical" evidence="7">
    <location>
        <begin position="34"/>
        <end position="53"/>
    </location>
</feature>
<dbReference type="PANTHER" id="PTHR43731:SF14">
    <property type="entry name" value="PRESENILIN-ASSOCIATED RHOMBOID-LIKE PROTEIN, MITOCHONDRIAL"/>
    <property type="match status" value="1"/>
</dbReference>
<keyword evidence="5 7" id="KW-1133">Transmembrane helix</keyword>
<dbReference type="GO" id="GO:0004252">
    <property type="term" value="F:serine-type endopeptidase activity"/>
    <property type="evidence" value="ECO:0007669"/>
    <property type="project" value="InterPro"/>
</dbReference>
<sequence>MVQASVGFQCPDCTSARPQKVINSRTLFRGHNEVVVGKVIIGINVGVFALMAILSGDPNGASGPVYNYGALFGPLVAIGEWWRVFTSAFLHAGVLHLGMNMLLLWFLSQEMEPVLGKMRFAIMYVTALIGGSLGVLILSPVSPTVGASGAVFGLMGGLIVLQLRAHQNPWKSGIGGLVLINLVLTFAIPGISIGGHVGGLLAGAAAGAVLHPVSWPQQGAALRSTVVVGFAFTLGAFALLAASHFTTHPLF</sequence>
<accession>A0A6J7FR26</accession>
<protein>
    <submittedName>
        <fullName evidence="10">Unannotated protein</fullName>
    </submittedName>
</protein>
<dbReference type="PANTHER" id="PTHR43731">
    <property type="entry name" value="RHOMBOID PROTEASE"/>
    <property type="match status" value="1"/>
</dbReference>
<dbReference type="Pfam" id="PF01694">
    <property type="entry name" value="Rhomboid"/>
    <property type="match status" value="1"/>
</dbReference>
<evidence type="ECO:0000256" key="2">
    <source>
        <dbReference type="ARBA" id="ARBA00009045"/>
    </source>
</evidence>
<feature type="transmembrane region" description="Helical" evidence="7">
    <location>
        <begin position="173"/>
        <end position="191"/>
    </location>
</feature>
<dbReference type="Gene3D" id="1.20.1540.10">
    <property type="entry name" value="Rhomboid-like"/>
    <property type="match status" value="1"/>
</dbReference>
<dbReference type="InterPro" id="IPR050925">
    <property type="entry name" value="Rhomboid_protease_S54"/>
</dbReference>
<evidence type="ECO:0000259" key="8">
    <source>
        <dbReference type="Pfam" id="PF01694"/>
    </source>
</evidence>
<organism evidence="10">
    <name type="scientific">freshwater metagenome</name>
    <dbReference type="NCBI Taxonomy" id="449393"/>
    <lineage>
        <taxon>unclassified sequences</taxon>
        <taxon>metagenomes</taxon>
        <taxon>ecological metagenomes</taxon>
    </lineage>
</organism>
<feature type="domain" description="Peptidase S54 rhomboid" evidence="8">
    <location>
        <begin position="79"/>
        <end position="211"/>
    </location>
</feature>
<keyword evidence="3 7" id="KW-0812">Transmembrane</keyword>
<proteinExistence type="inferred from homology"/>
<name>A0A6J7FR26_9ZZZZ</name>
<dbReference type="InterPro" id="IPR022764">
    <property type="entry name" value="Peptidase_S54_rhomboid_dom"/>
</dbReference>
<feature type="transmembrane region" description="Helical" evidence="7">
    <location>
        <begin position="120"/>
        <end position="138"/>
    </location>
</feature>
<dbReference type="AlphaFoldDB" id="A0A6J7FR26"/>
<evidence type="ECO:0000313" key="9">
    <source>
        <dbReference type="EMBL" id="CAB4743133.1"/>
    </source>
</evidence>
<keyword evidence="4" id="KW-0378">Hydrolase</keyword>
<dbReference type="EMBL" id="CAFBMG010000025">
    <property type="protein sequence ID" value="CAB4894479.1"/>
    <property type="molecule type" value="Genomic_DNA"/>
</dbReference>
<keyword evidence="6 7" id="KW-0472">Membrane</keyword>
<comment type="subcellular location">
    <subcellularLocation>
        <location evidence="1">Membrane</location>
        <topology evidence="1">Multi-pass membrane protein</topology>
    </subcellularLocation>
</comment>
<feature type="transmembrane region" description="Helical" evidence="7">
    <location>
        <begin position="226"/>
        <end position="245"/>
    </location>
</feature>